<feature type="region of interest" description="Disordered" evidence="1">
    <location>
        <begin position="1"/>
        <end position="165"/>
    </location>
</feature>
<organism evidence="2 3">
    <name type="scientific">Rhizoctonia solani AG-3 Rhs1AP</name>
    <dbReference type="NCBI Taxonomy" id="1086054"/>
    <lineage>
        <taxon>Eukaryota</taxon>
        <taxon>Fungi</taxon>
        <taxon>Dikarya</taxon>
        <taxon>Basidiomycota</taxon>
        <taxon>Agaricomycotina</taxon>
        <taxon>Agaricomycetes</taxon>
        <taxon>Cantharellales</taxon>
        <taxon>Ceratobasidiaceae</taxon>
        <taxon>Rhizoctonia</taxon>
    </lineage>
</organism>
<sequence length="794" mass="88991">MDNIFNPLEDENTPLAGGSGAQNFNPLPPGTDQNAGSQGSRGSETPPPSPEPYHPPYRAPLSPIHNHLDHTGDADFYNDLLGAGPPPPPPPPLGNEPPNEEEDVGDNNMDPFQLDDPDDPDMDPLGEDPYPEQEDMGEDEPGFRFFDEPHGPPAPDDPDYENERPAFMEHPDLRNFYIRTFILSAFKGVTEDAIAEILLSYKAALLAQDSRGELSPELSQGLVQFPLTLRSLRRRLGMNVDRFIRIYALCPSCGTRYSMEEIDNMAGPECPKEWDDEPCNVGLYTESILYGGVRKRSPCKSYPSIPLPGALERFLLRPGAFEGTQSWRRQGHPEDEPVEVPPATRHAWMLNMPINQMFGAVSQGWAFRATPCGLYRPYNEQTGTYEDIPVDGGRPFATVMLPGGLIGSVNFDAFQACRRGKYSVNGVYIMINTLPFHLRIKPENMILVAVMPGPKEPSKYEFDQIMQPFINDLIELSQGMFGSWDNHPELETPAERFDTILARTYLPSHCGRPPPKLAHIGSNVKAEQWHHLSFITPILLFEAWRVGDTIPDNDIPTGPENSKASKDRVQQLQDIPNPSDDDRLTTERVLKAIGGSFEGERQRGMLQAVLAGARFLGQEHIQLAQTGISVNLMEAQYREDYARLVAYCMAQLPGVLVYGDGRELAGGVHLPPNGSVKSFSHVLVLGTRYGNRIPVLIKHIYTIQLVTLDDVEHQFTCAVVQRFQAPQVIPVFPWDLWQRQLAYDSWEYNRLDPPEVISVEEFTGVFALIEMEFTYGHYWITAAMDRARPEPYDP</sequence>
<feature type="compositionally biased region" description="Basic and acidic residues" evidence="1">
    <location>
        <begin position="141"/>
        <end position="150"/>
    </location>
</feature>
<evidence type="ECO:0000256" key="1">
    <source>
        <dbReference type="SAM" id="MobiDB-lite"/>
    </source>
</evidence>
<comment type="caution">
    <text evidence="2">The sequence shown here is derived from an EMBL/GenBank/DDBJ whole genome shotgun (WGS) entry which is preliminary data.</text>
</comment>
<name>X8IXK1_9AGAM</name>
<evidence type="ECO:0000313" key="3">
    <source>
        <dbReference type="Proteomes" id="UP000030108"/>
    </source>
</evidence>
<feature type="compositionally biased region" description="Pro residues" evidence="1">
    <location>
        <begin position="45"/>
        <end position="58"/>
    </location>
</feature>
<feature type="compositionally biased region" description="Pro residues" evidence="1">
    <location>
        <begin position="84"/>
        <end position="95"/>
    </location>
</feature>
<feature type="compositionally biased region" description="Polar residues" evidence="1">
    <location>
        <begin position="21"/>
        <end position="43"/>
    </location>
</feature>
<feature type="compositionally biased region" description="Acidic residues" evidence="1">
    <location>
        <begin position="113"/>
        <end position="140"/>
    </location>
</feature>
<dbReference type="OrthoDB" id="3248986at2759"/>
<dbReference type="AlphaFoldDB" id="X8IXK1"/>
<proteinExistence type="predicted"/>
<dbReference type="EMBL" id="JATN01000322">
    <property type="protein sequence ID" value="EUC53934.1"/>
    <property type="molecule type" value="Genomic_DNA"/>
</dbReference>
<feature type="non-terminal residue" evidence="2">
    <location>
        <position position="794"/>
    </location>
</feature>
<evidence type="ECO:0000313" key="2">
    <source>
        <dbReference type="EMBL" id="EUC53934.1"/>
    </source>
</evidence>
<protein>
    <submittedName>
        <fullName evidence="2">Transposase family Tnp2 protein</fullName>
    </submittedName>
</protein>
<accession>X8IXK1</accession>
<dbReference type="Proteomes" id="UP000030108">
    <property type="component" value="Unassembled WGS sequence"/>
</dbReference>
<reference evidence="3" key="1">
    <citation type="journal article" date="2014" name="Genome Announc.">
        <title>Draft genome sequence of the plant-pathogenic soil fungus Rhizoctonia solani anastomosis group 3 strain Rhs1AP.</title>
        <authorList>
            <person name="Cubeta M.A."/>
            <person name="Thomas E."/>
            <person name="Dean R.A."/>
            <person name="Jabaji S."/>
            <person name="Neate S.M."/>
            <person name="Tavantzis S."/>
            <person name="Toda T."/>
            <person name="Vilgalys R."/>
            <person name="Bharathan N."/>
            <person name="Fedorova-Abrams N."/>
            <person name="Pakala S.B."/>
            <person name="Pakala S.M."/>
            <person name="Zafar N."/>
            <person name="Joardar V."/>
            <person name="Losada L."/>
            <person name="Nierman W.C."/>
        </authorList>
    </citation>
    <scope>NUCLEOTIDE SEQUENCE [LARGE SCALE GENOMIC DNA]</scope>
    <source>
        <strain evidence="3">AG-3</strain>
    </source>
</reference>
<gene>
    <name evidence="2" type="ORF">RSOL_020620</name>
</gene>